<protein>
    <submittedName>
        <fullName evidence="2">Uncharacterized protein</fullName>
    </submittedName>
</protein>
<keyword evidence="1" id="KW-0812">Transmembrane</keyword>
<dbReference type="EMBL" id="LAZR01008222">
    <property type="protein sequence ID" value="KKM80180.1"/>
    <property type="molecule type" value="Genomic_DNA"/>
</dbReference>
<evidence type="ECO:0000256" key="1">
    <source>
        <dbReference type="SAM" id="Phobius"/>
    </source>
</evidence>
<keyword evidence="1" id="KW-1133">Transmembrane helix</keyword>
<sequence>MDRNEQINKNVLAARAESEALLTSLVDKKIGKLRRRKQIQSYIISTILFLTFSALAFYLGAWFATSKGLCIG</sequence>
<proteinExistence type="predicted"/>
<comment type="caution">
    <text evidence="2">The sequence shown here is derived from an EMBL/GenBank/DDBJ whole genome shotgun (WGS) entry which is preliminary data.</text>
</comment>
<name>A0A0F9MU49_9ZZZZ</name>
<keyword evidence="1" id="KW-0472">Membrane</keyword>
<evidence type="ECO:0000313" key="2">
    <source>
        <dbReference type="EMBL" id="KKM80180.1"/>
    </source>
</evidence>
<reference evidence="2" key="1">
    <citation type="journal article" date="2015" name="Nature">
        <title>Complex archaea that bridge the gap between prokaryotes and eukaryotes.</title>
        <authorList>
            <person name="Spang A."/>
            <person name="Saw J.H."/>
            <person name="Jorgensen S.L."/>
            <person name="Zaremba-Niedzwiedzka K."/>
            <person name="Martijn J."/>
            <person name="Lind A.E."/>
            <person name="van Eijk R."/>
            <person name="Schleper C."/>
            <person name="Guy L."/>
            <person name="Ettema T.J."/>
        </authorList>
    </citation>
    <scope>NUCLEOTIDE SEQUENCE</scope>
</reference>
<accession>A0A0F9MU49</accession>
<dbReference type="AlphaFoldDB" id="A0A0F9MU49"/>
<gene>
    <name evidence="2" type="ORF">LCGC14_1342520</name>
</gene>
<feature type="transmembrane region" description="Helical" evidence="1">
    <location>
        <begin position="42"/>
        <end position="64"/>
    </location>
</feature>
<organism evidence="2">
    <name type="scientific">marine sediment metagenome</name>
    <dbReference type="NCBI Taxonomy" id="412755"/>
    <lineage>
        <taxon>unclassified sequences</taxon>
        <taxon>metagenomes</taxon>
        <taxon>ecological metagenomes</taxon>
    </lineage>
</organism>